<feature type="transmembrane region" description="Helical" evidence="4">
    <location>
        <begin position="245"/>
        <end position="265"/>
    </location>
</feature>
<dbReference type="STRING" id="1440762.Y882_06630"/>
<dbReference type="InterPro" id="IPR000160">
    <property type="entry name" value="GGDEF_dom"/>
</dbReference>
<keyword evidence="4" id="KW-0812">Transmembrane</keyword>
<evidence type="ECO:0000256" key="3">
    <source>
        <dbReference type="ARBA" id="ARBA00034247"/>
    </source>
</evidence>
<comment type="cofactor">
    <cofactor evidence="1">
        <name>Mg(2+)</name>
        <dbReference type="ChEBI" id="CHEBI:18420"/>
    </cofactor>
</comment>
<feature type="transmembrane region" description="Helical" evidence="4">
    <location>
        <begin position="277"/>
        <end position="297"/>
    </location>
</feature>
<comment type="catalytic activity">
    <reaction evidence="3">
        <text>2 GTP = 3',3'-c-di-GMP + 2 diphosphate</text>
        <dbReference type="Rhea" id="RHEA:24898"/>
        <dbReference type="ChEBI" id="CHEBI:33019"/>
        <dbReference type="ChEBI" id="CHEBI:37565"/>
        <dbReference type="ChEBI" id="CHEBI:58805"/>
        <dbReference type="EC" id="2.7.7.65"/>
    </reaction>
</comment>
<dbReference type="EMBL" id="JPLA01000015">
    <property type="protein sequence ID" value="KLD64537.1"/>
    <property type="molecule type" value="Genomic_DNA"/>
</dbReference>
<dbReference type="InterPro" id="IPR011623">
    <property type="entry name" value="7TMR_DISM_rcpt_extracell_dom1"/>
</dbReference>
<feature type="chain" id="PRO_5002577928" description="diguanylate cyclase" evidence="5">
    <location>
        <begin position="23"/>
        <end position="570"/>
    </location>
</feature>
<dbReference type="InterPro" id="IPR029787">
    <property type="entry name" value="Nucleotide_cyclase"/>
</dbReference>
<evidence type="ECO:0000256" key="4">
    <source>
        <dbReference type="SAM" id="Phobius"/>
    </source>
</evidence>
<dbReference type="EC" id="2.7.7.65" evidence="2"/>
<dbReference type="FunFam" id="3.30.70.270:FF:000001">
    <property type="entry name" value="Diguanylate cyclase domain protein"/>
    <property type="match status" value="1"/>
</dbReference>
<dbReference type="Proteomes" id="UP000035481">
    <property type="component" value="Unassembled WGS sequence"/>
</dbReference>
<feature type="transmembrane region" description="Helical" evidence="4">
    <location>
        <begin position="368"/>
        <end position="388"/>
    </location>
</feature>
<dbReference type="GO" id="GO:0052621">
    <property type="term" value="F:diguanylate cyclase activity"/>
    <property type="evidence" value="ECO:0007669"/>
    <property type="project" value="UniProtKB-EC"/>
</dbReference>
<protein>
    <recommendedName>
        <fullName evidence="2">diguanylate cyclase</fullName>
        <ecNumber evidence="2">2.7.7.65</ecNumber>
    </recommendedName>
</protein>
<name>A0A0G9HA10_9GAMM</name>
<evidence type="ECO:0000256" key="5">
    <source>
        <dbReference type="SAM" id="SignalP"/>
    </source>
</evidence>
<dbReference type="SUPFAM" id="SSF55073">
    <property type="entry name" value="Nucleotide cyclase"/>
    <property type="match status" value="1"/>
</dbReference>
<organism evidence="7 8">
    <name type="scientific">Dyella japonica DSM 16301</name>
    <dbReference type="NCBI Taxonomy" id="1440762"/>
    <lineage>
        <taxon>Bacteria</taxon>
        <taxon>Pseudomonadati</taxon>
        <taxon>Pseudomonadota</taxon>
        <taxon>Gammaproteobacteria</taxon>
        <taxon>Lysobacterales</taxon>
        <taxon>Rhodanobacteraceae</taxon>
        <taxon>Dyella</taxon>
    </lineage>
</organism>
<dbReference type="SMART" id="SM00267">
    <property type="entry name" value="GGDEF"/>
    <property type="match status" value="1"/>
</dbReference>
<dbReference type="Pfam" id="PF07695">
    <property type="entry name" value="7TMR-DISM_7TM"/>
    <property type="match status" value="1"/>
</dbReference>
<keyword evidence="4" id="KW-1133">Transmembrane helix</keyword>
<dbReference type="Pfam" id="PF00990">
    <property type="entry name" value="GGDEF"/>
    <property type="match status" value="1"/>
</dbReference>
<evidence type="ECO:0000256" key="1">
    <source>
        <dbReference type="ARBA" id="ARBA00001946"/>
    </source>
</evidence>
<keyword evidence="5" id="KW-0732">Signal</keyword>
<dbReference type="RefSeq" id="WP_046971095.1">
    <property type="nucleotide sequence ID" value="NZ_JPLA01000015.1"/>
</dbReference>
<dbReference type="OrthoDB" id="9803824at2"/>
<dbReference type="Gene3D" id="3.30.70.270">
    <property type="match status" value="1"/>
</dbReference>
<gene>
    <name evidence="7" type="ORF">Y882_06630</name>
</gene>
<reference evidence="7 8" key="1">
    <citation type="journal article" date="2015" name="Antonie Van Leeuwenhoek">
        <title>A phylogenomic and molecular marker based taxonomic framework for the order Xanthomonadales: proposal to transfer the families Algiphilaceae and Solimonadaceae to the order Nevskiales ord. nov. and to create a new family within the order Xanthomonadales, the family Rhodanobacteraceae fam. nov., containing the genus Rhodanobacter and its closest relatives.</title>
        <authorList>
            <person name="Naushad S."/>
            <person name="Adeolu M."/>
            <person name="Wong S."/>
            <person name="Sohail M."/>
            <person name="Schellhorn H.E."/>
            <person name="Gupta R.S."/>
        </authorList>
    </citation>
    <scope>NUCLEOTIDE SEQUENCE [LARGE SCALE GENOMIC DNA]</scope>
    <source>
        <strain evidence="7 8">DSM 16301</strain>
    </source>
</reference>
<feature type="signal peptide" evidence="5">
    <location>
        <begin position="1"/>
        <end position="22"/>
    </location>
</feature>
<dbReference type="InterPro" id="IPR050469">
    <property type="entry name" value="Diguanylate_Cyclase"/>
</dbReference>
<evidence type="ECO:0000256" key="2">
    <source>
        <dbReference type="ARBA" id="ARBA00012528"/>
    </source>
</evidence>
<feature type="transmembrane region" description="Helical" evidence="4">
    <location>
        <begin position="207"/>
        <end position="225"/>
    </location>
</feature>
<sequence>MSIREPIVVLFTWMCAMCFALAAQAMPARSAIPTLQVASLAPLKPAPTPAQVIHGGMDERFLPSRSTHTPNAVETQRWYRLTIDRDWHEASSPVLNFTGATYIRINVYAPPDYQPHELWFAQTDQLARYSRHHLALELPHDLRADQPIYVQIAADNFTRQIRADITDMATYQAQDLTHVRLTTLFSSVQFTMILAALCLWLVLRDRVLLYFIGYTGCQLMNQLLMSGEMYELPGGSLLVPLGTHAPWLFVALSAPLLFSFILEFCELRQITPRPARALGYMRWPYVLIAALLCFPFAERMHLLASAYNLWFIVTSLWALATIVLAASRHGRQARFFLVAWLPQVLLTVVRLGQVLLALDQPRWLEYGLPFATAFCSIVVTIGLADLSLRARRERDVAHHLADHDALTGLLNRRALVARLHEAVSQARPQHQPLALIFLDMDHFKSVNDRYGHQTGDACLRAVAAAIADELRPTDSLGRYGGEEFVSLLPATTHEQAMAVGERIRRSIESLHVHARGNSLQTTISMGVASLTGPADTADDLIARADAALYRAKTLGRNCVVAHTPLTAVAG</sequence>
<dbReference type="NCBIfam" id="TIGR00254">
    <property type="entry name" value="GGDEF"/>
    <property type="match status" value="1"/>
</dbReference>
<dbReference type="InterPro" id="IPR043128">
    <property type="entry name" value="Rev_trsase/Diguanyl_cyclase"/>
</dbReference>
<proteinExistence type="predicted"/>
<evidence type="ECO:0000259" key="6">
    <source>
        <dbReference type="PROSITE" id="PS50887"/>
    </source>
</evidence>
<dbReference type="AlphaFoldDB" id="A0A0G9HA10"/>
<dbReference type="PANTHER" id="PTHR45138:SF9">
    <property type="entry name" value="DIGUANYLATE CYCLASE DGCM-RELATED"/>
    <property type="match status" value="1"/>
</dbReference>
<feature type="transmembrane region" description="Helical" evidence="4">
    <location>
        <begin position="309"/>
        <end position="326"/>
    </location>
</feature>
<dbReference type="PATRIC" id="fig|1440762.4.peg.687"/>
<feature type="domain" description="GGDEF" evidence="6">
    <location>
        <begin position="431"/>
        <end position="564"/>
    </location>
</feature>
<feature type="transmembrane region" description="Helical" evidence="4">
    <location>
        <begin position="335"/>
        <end position="356"/>
    </location>
</feature>
<accession>A0A0G9HA10</accession>
<dbReference type="PANTHER" id="PTHR45138">
    <property type="entry name" value="REGULATORY COMPONENTS OF SENSORY TRANSDUCTION SYSTEM"/>
    <property type="match status" value="1"/>
</dbReference>
<keyword evidence="4" id="KW-0472">Membrane</keyword>
<comment type="caution">
    <text evidence="7">The sequence shown here is derived from an EMBL/GenBank/DDBJ whole genome shotgun (WGS) entry which is preliminary data.</text>
</comment>
<dbReference type="CDD" id="cd01949">
    <property type="entry name" value="GGDEF"/>
    <property type="match status" value="1"/>
</dbReference>
<feature type="transmembrane region" description="Helical" evidence="4">
    <location>
        <begin position="184"/>
        <end position="202"/>
    </location>
</feature>
<dbReference type="PROSITE" id="PS50887">
    <property type="entry name" value="GGDEF"/>
    <property type="match status" value="1"/>
</dbReference>
<evidence type="ECO:0000313" key="8">
    <source>
        <dbReference type="Proteomes" id="UP000035481"/>
    </source>
</evidence>
<evidence type="ECO:0000313" key="7">
    <source>
        <dbReference type="EMBL" id="KLD64537.1"/>
    </source>
</evidence>